<dbReference type="EMBL" id="JAAGMD010000012">
    <property type="protein sequence ID" value="NEA84594.1"/>
    <property type="molecule type" value="Genomic_DNA"/>
</dbReference>
<comment type="caution">
    <text evidence="1">The sequence shown here is derived from an EMBL/GenBank/DDBJ whole genome shotgun (WGS) entry which is preliminary data.</text>
</comment>
<organism evidence="1">
    <name type="scientific">Streptomyces sp. SID14436</name>
    <dbReference type="NCBI Taxonomy" id="2706070"/>
    <lineage>
        <taxon>Bacteria</taxon>
        <taxon>Bacillati</taxon>
        <taxon>Actinomycetota</taxon>
        <taxon>Actinomycetes</taxon>
        <taxon>Kitasatosporales</taxon>
        <taxon>Streptomycetaceae</taxon>
        <taxon>Streptomyces</taxon>
    </lineage>
</organism>
<gene>
    <name evidence="1" type="ORF">G3I53_00570</name>
</gene>
<sequence>MTSTSTETQPWRAADLGSLVVMAWRRETPDGDIPFLLACSLGDGANGPDAGADAVRQLLDSAGLAANGGLVDATGLQGQSAGVLLVPGAASLTMPHLNAQFVPPPKWVAAAEERAYVYLIFATRPWPEGAEPGDLETLAAFTEEEETLTSAAHVLLPVRGLRN</sequence>
<proteinExistence type="predicted"/>
<evidence type="ECO:0000313" key="1">
    <source>
        <dbReference type="EMBL" id="NEA84594.1"/>
    </source>
</evidence>
<name>A0A6G3QMY9_9ACTN</name>
<dbReference type="AlphaFoldDB" id="A0A6G3QMY9"/>
<dbReference type="Pfam" id="PF19374">
    <property type="entry name" value="DUF5949"/>
    <property type="match status" value="1"/>
</dbReference>
<protein>
    <submittedName>
        <fullName evidence="1">Uncharacterized protein</fullName>
    </submittedName>
</protein>
<reference evidence="1" key="1">
    <citation type="submission" date="2020-01" db="EMBL/GenBank/DDBJ databases">
        <title>Insect and environment-associated Actinomycetes.</title>
        <authorList>
            <person name="Currrie C."/>
            <person name="Chevrette M."/>
            <person name="Carlson C."/>
            <person name="Stubbendieck R."/>
            <person name="Wendt-Pienkowski E."/>
        </authorList>
    </citation>
    <scope>NUCLEOTIDE SEQUENCE</scope>
    <source>
        <strain evidence="1">SID14436</strain>
    </source>
</reference>
<dbReference type="InterPro" id="IPR045993">
    <property type="entry name" value="DUF5949"/>
</dbReference>
<dbReference type="RefSeq" id="WP_164332598.1">
    <property type="nucleotide sequence ID" value="NZ_JAAGMD010000012.1"/>
</dbReference>
<accession>A0A6G3QMY9</accession>